<feature type="transmembrane region" description="Helical" evidence="8">
    <location>
        <begin position="62"/>
        <end position="83"/>
    </location>
</feature>
<comment type="subcellular location">
    <subcellularLocation>
        <location evidence="1">Endomembrane system</location>
        <topology evidence="1">Multi-pass membrane protein</topology>
    </subcellularLocation>
</comment>
<keyword evidence="3" id="KW-0813">Transport</keyword>
<dbReference type="Gene3D" id="1.20.1250.20">
    <property type="entry name" value="MFS general substrate transporter like domains"/>
    <property type="match status" value="2"/>
</dbReference>
<evidence type="ECO:0000259" key="9">
    <source>
        <dbReference type="PROSITE" id="PS50850"/>
    </source>
</evidence>
<gene>
    <name evidence="10" type="ORF">BO82DRAFT_398094</name>
</gene>
<keyword evidence="11" id="KW-1185">Reference proteome</keyword>
<evidence type="ECO:0000256" key="2">
    <source>
        <dbReference type="ARBA" id="ARBA00008335"/>
    </source>
</evidence>
<proteinExistence type="inferred from homology"/>
<keyword evidence="4 8" id="KW-0812">Transmembrane</keyword>
<dbReference type="Proteomes" id="UP000248340">
    <property type="component" value="Unassembled WGS sequence"/>
</dbReference>
<evidence type="ECO:0000256" key="3">
    <source>
        <dbReference type="ARBA" id="ARBA00022448"/>
    </source>
</evidence>
<feature type="region of interest" description="Disordered" evidence="7">
    <location>
        <begin position="1"/>
        <end position="24"/>
    </location>
</feature>
<dbReference type="SUPFAM" id="SSF103473">
    <property type="entry name" value="MFS general substrate transporter"/>
    <property type="match status" value="1"/>
</dbReference>
<feature type="transmembrane region" description="Helical" evidence="8">
    <location>
        <begin position="431"/>
        <end position="450"/>
    </location>
</feature>
<evidence type="ECO:0000313" key="10">
    <source>
        <dbReference type="EMBL" id="PYH85768.1"/>
    </source>
</evidence>
<organism evidence="10 11">
    <name type="scientific">Aspergillus uvarum CBS 121591</name>
    <dbReference type="NCBI Taxonomy" id="1448315"/>
    <lineage>
        <taxon>Eukaryota</taxon>
        <taxon>Fungi</taxon>
        <taxon>Dikarya</taxon>
        <taxon>Ascomycota</taxon>
        <taxon>Pezizomycotina</taxon>
        <taxon>Eurotiomycetes</taxon>
        <taxon>Eurotiomycetidae</taxon>
        <taxon>Eurotiales</taxon>
        <taxon>Aspergillaceae</taxon>
        <taxon>Aspergillus</taxon>
        <taxon>Aspergillus subgen. Circumdati</taxon>
    </lineage>
</organism>
<dbReference type="STRING" id="1448315.A0A319DCG8"/>
<protein>
    <submittedName>
        <fullName evidence="10">MFS general substrate transporter</fullName>
    </submittedName>
</protein>
<dbReference type="InterPro" id="IPR011701">
    <property type="entry name" value="MFS"/>
</dbReference>
<dbReference type="PANTHER" id="PTHR23514">
    <property type="entry name" value="BYPASS OF STOP CODON PROTEIN 6"/>
    <property type="match status" value="1"/>
</dbReference>
<feature type="transmembrane region" description="Helical" evidence="8">
    <location>
        <begin position="395"/>
        <end position="419"/>
    </location>
</feature>
<dbReference type="PROSITE" id="PS50850">
    <property type="entry name" value="MFS"/>
    <property type="match status" value="1"/>
</dbReference>
<name>A0A319DCG8_9EURO</name>
<comment type="similarity">
    <text evidence="2">Belongs to the major facilitator superfamily.</text>
</comment>
<feature type="transmembrane region" description="Helical" evidence="8">
    <location>
        <begin position="216"/>
        <end position="237"/>
    </location>
</feature>
<evidence type="ECO:0000256" key="4">
    <source>
        <dbReference type="ARBA" id="ARBA00022692"/>
    </source>
</evidence>
<dbReference type="GO" id="GO:0016020">
    <property type="term" value="C:membrane"/>
    <property type="evidence" value="ECO:0007669"/>
    <property type="project" value="TreeGrafter"/>
</dbReference>
<dbReference type="AlphaFoldDB" id="A0A319DCG8"/>
<dbReference type="GO" id="GO:0012505">
    <property type="term" value="C:endomembrane system"/>
    <property type="evidence" value="ECO:0007669"/>
    <property type="project" value="UniProtKB-SubCell"/>
</dbReference>
<dbReference type="GO" id="GO:0022857">
    <property type="term" value="F:transmembrane transporter activity"/>
    <property type="evidence" value="ECO:0007669"/>
    <property type="project" value="InterPro"/>
</dbReference>
<dbReference type="InterPro" id="IPR020846">
    <property type="entry name" value="MFS_dom"/>
</dbReference>
<dbReference type="InterPro" id="IPR036259">
    <property type="entry name" value="MFS_trans_sf"/>
</dbReference>
<evidence type="ECO:0000256" key="5">
    <source>
        <dbReference type="ARBA" id="ARBA00022989"/>
    </source>
</evidence>
<feature type="transmembrane region" description="Helical" evidence="8">
    <location>
        <begin position="95"/>
        <end position="115"/>
    </location>
</feature>
<dbReference type="EMBL" id="KZ821678">
    <property type="protein sequence ID" value="PYH85768.1"/>
    <property type="molecule type" value="Genomic_DNA"/>
</dbReference>
<dbReference type="Pfam" id="PF07690">
    <property type="entry name" value="MFS_1"/>
    <property type="match status" value="1"/>
</dbReference>
<keyword evidence="5 8" id="KW-1133">Transmembrane helix</keyword>
<evidence type="ECO:0000256" key="7">
    <source>
        <dbReference type="SAM" id="MobiDB-lite"/>
    </source>
</evidence>
<feature type="domain" description="Major facilitator superfamily (MFS) profile" evidence="9">
    <location>
        <begin position="61"/>
        <end position="453"/>
    </location>
</feature>
<dbReference type="RefSeq" id="XP_025495968.1">
    <property type="nucleotide sequence ID" value="XM_025639001.1"/>
</dbReference>
<dbReference type="OrthoDB" id="413079at2759"/>
<accession>A0A319DCG8</accession>
<dbReference type="VEuPathDB" id="FungiDB:BO82DRAFT_398094"/>
<feature type="transmembrane region" description="Helical" evidence="8">
    <location>
        <begin position="182"/>
        <end position="204"/>
    </location>
</feature>
<sequence length="455" mass="49084">MCMMDNAVELQPQPTAQPPDTPDRTCRQCSRDEIPGACAIQDKGAIPPLEKWNASSRNITRIVAVCWSFLIVGMSDGAVGALIPYFKTYYRLSETIVSLIFLSPVVGYVLAALASHNLHTQFGQKGTAFLAPVCHTASYVVNCLHPPFPVVVVAFVFTGIGNGLEESAWNAWLGNMENPNELLGILHGVYGAGALMGPLIATSLITKAHLSWWEYYYIMIGLAVTEFAACMAAFWGADGSQFQAATFQSRESNANTRTDLRIALSKRPYARITWLCAIFLLGYIGIEVSLGGWIVTFMAQVRHGSAFASGLTATGFWLGITLGRLLLGFITPKIGEALAIMMYVGLTIVFCLVFWLVPNFYTSAVAVAIQGFFLGPLFPAAVVTLTRLLPRKLHLIGIGFAAAVGSGGAAILPFVFGVVAQSAGIQVLEPFILALSVAILLLWIGLPGIFKKHRE</sequence>
<reference evidence="10 11" key="1">
    <citation type="submission" date="2016-12" db="EMBL/GenBank/DDBJ databases">
        <title>The genomes of Aspergillus section Nigri reveals drivers in fungal speciation.</title>
        <authorList>
            <consortium name="DOE Joint Genome Institute"/>
            <person name="Vesth T.C."/>
            <person name="Nybo J."/>
            <person name="Theobald S."/>
            <person name="Brandl J."/>
            <person name="Frisvad J.C."/>
            <person name="Nielsen K.F."/>
            <person name="Lyhne E.K."/>
            <person name="Kogle M.E."/>
            <person name="Kuo A."/>
            <person name="Riley R."/>
            <person name="Clum A."/>
            <person name="Nolan M."/>
            <person name="Lipzen A."/>
            <person name="Salamov A."/>
            <person name="Henrissat B."/>
            <person name="Wiebenga A."/>
            <person name="De Vries R.P."/>
            <person name="Grigoriev I.V."/>
            <person name="Mortensen U.H."/>
            <person name="Andersen M.R."/>
            <person name="Baker S.E."/>
        </authorList>
    </citation>
    <scope>NUCLEOTIDE SEQUENCE [LARGE SCALE GENOMIC DNA]</scope>
    <source>
        <strain evidence="10 11">CBS 121591</strain>
    </source>
</reference>
<dbReference type="FunFam" id="1.20.1250.20:FF:000308">
    <property type="entry name" value="MFS efflux transporter"/>
    <property type="match status" value="1"/>
</dbReference>
<dbReference type="GeneID" id="37141743"/>
<feature type="transmembrane region" description="Helical" evidence="8">
    <location>
        <begin position="337"/>
        <end position="357"/>
    </location>
</feature>
<feature type="transmembrane region" description="Helical" evidence="8">
    <location>
        <begin position="363"/>
        <end position="383"/>
    </location>
</feature>
<dbReference type="PANTHER" id="PTHR23514:SF3">
    <property type="entry name" value="BYPASS OF STOP CODON PROTEIN 6"/>
    <property type="match status" value="1"/>
</dbReference>
<dbReference type="InterPro" id="IPR051788">
    <property type="entry name" value="MFS_Transporter"/>
</dbReference>
<feature type="transmembrane region" description="Helical" evidence="8">
    <location>
        <begin position="307"/>
        <end position="330"/>
    </location>
</feature>
<dbReference type="FunFam" id="1.20.1250.20:FF:000286">
    <property type="entry name" value="MFS efflux transporter"/>
    <property type="match status" value="1"/>
</dbReference>
<keyword evidence="6 8" id="KW-0472">Membrane</keyword>
<evidence type="ECO:0000313" key="11">
    <source>
        <dbReference type="Proteomes" id="UP000248340"/>
    </source>
</evidence>
<evidence type="ECO:0000256" key="8">
    <source>
        <dbReference type="SAM" id="Phobius"/>
    </source>
</evidence>
<evidence type="ECO:0000256" key="1">
    <source>
        <dbReference type="ARBA" id="ARBA00004127"/>
    </source>
</evidence>
<feature type="transmembrane region" description="Helical" evidence="8">
    <location>
        <begin position="272"/>
        <end position="295"/>
    </location>
</feature>
<evidence type="ECO:0000256" key="6">
    <source>
        <dbReference type="ARBA" id="ARBA00023136"/>
    </source>
</evidence>